<evidence type="ECO:0000259" key="3">
    <source>
        <dbReference type="SMART" id="SM00906"/>
    </source>
</evidence>
<evidence type="ECO:0000313" key="5">
    <source>
        <dbReference type="Proteomes" id="UP001383192"/>
    </source>
</evidence>
<dbReference type="PANTHER" id="PTHR46910">
    <property type="entry name" value="TRANSCRIPTION FACTOR PDR1"/>
    <property type="match status" value="1"/>
</dbReference>
<proteinExistence type="predicted"/>
<dbReference type="SMART" id="SM00906">
    <property type="entry name" value="Fungal_trans"/>
    <property type="match status" value="1"/>
</dbReference>
<dbReference type="PANTHER" id="PTHR46910:SF38">
    <property type="entry name" value="ZN(2)-C6 FUNGAL-TYPE DOMAIN-CONTAINING PROTEIN"/>
    <property type="match status" value="1"/>
</dbReference>
<gene>
    <name evidence="4" type="primary">GIN1_9</name>
    <name evidence="4" type="ORF">VNI00_008510</name>
</gene>
<feature type="compositionally biased region" description="Polar residues" evidence="2">
    <location>
        <begin position="597"/>
        <end position="612"/>
    </location>
</feature>
<dbReference type="EMBL" id="JAYKXP010000029">
    <property type="protein sequence ID" value="KAK7043156.1"/>
    <property type="molecule type" value="Genomic_DNA"/>
</dbReference>
<name>A0AAW0CTK0_9AGAR</name>
<organism evidence="4 5">
    <name type="scientific">Paramarasmius palmivorus</name>
    <dbReference type="NCBI Taxonomy" id="297713"/>
    <lineage>
        <taxon>Eukaryota</taxon>
        <taxon>Fungi</taxon>
        <taxon>Dikarya</taxon>
        <taxon>Basidiomycota</taxon>
        <taxon>Agaricomycotina</taxon>
        <taxon>Agaricomycetes</taxon>
        <taxon>Agaricomycetidae</taxon>
        <taxon>Agaricales</taxon>
        <taxon>Marasmiineae</taxon>
        <taxon>Marasmiaceae</taxon>
        <taxon>Paramarasmius</taxon>
    </lineage>
</organism>
<dbReference type="GO" id="GO:0003700">
    <property type="term" value="F:DNA-binding transcription factor activity"/>
    <property type="evidence" value="ECO:0007669"/>
    <property type="project" value="InterPro"/>
</dbReference>
<evidence type="ECO:0000313" key="4">
    <source>
        <dbReference type="EMBL" id="KAK7043156.1"/>
    </source>
</evidence>
<dbReference type="AlphaFoldDB" id="A0AAW0CTK0"/>
<dbReference type="GO" id="GO:0003677">
    <property type="term" value="F:DNA binding"/>
    <property type="evidence" value="ECO:0007669"/>
    <property type="project" value="InterPro"/>
</dbReference>
<dbReference type="InterPro" id="IPR050987">
    <property type="entry name" value="AtrR-like"/>
</dbReference>
<keyword evidence="5" id="KW-1185">Reference proteome</keyword>
<protein>
    <submittedName>
        <fullName evidence="4">Gypsy retrotransposon integrase-like protein 1</fullName>
    </submittedName>
</protein>
<dbReference type="GO" id="GO:0008270">
    <property type="term" value="F:zinc ion binding"/>
    <property type="evidence" value="ECO:0007669"/>
    <property type="project" value="InterPro"/>
</dbReference>
<dbReference type="CDD" id="cd12148">
    <property type="entry name" value="fungal_TF_MHR"/>
    <property type="match status" value="1"/>
</dbReference>
<dbReference type="Proteomes" id="UP001383192">
    <property type="component" value="Unassembled WGS sequence"/>
</dbReference>
<dbReference type="Pfam" id="PF04082">
    <property type="entry name" value="Fungal_trans"/>
    <property type="match status" value="1"/>
</dbReference>
<evidence type="ECO:0000256" key="2">
    <source>
        <dbReference type="SAM" id="MobiDB-lite"/>
    </source>
</evidence>
<dbReference type="GO" id="GO:0006351">
    <property type="term" value="P:DNA-templated transcription"/>
    <property type="evidence" value="ECO:0007669"/>
    <property type="project" value="InterPro"/>
</dbReference>
<sequence>MIVPTLRLRRLAEAKSHESESFHAQGSISYVEGLESRIEELERLLRQVVPEKDLQKVLEASGIKTVSSTGQDITSGAPASELSEADFLPLHVIRQWDSAPPETKENMEARNEENEDLMMSYDFKRLSLGDPRFFGKSSGAMLVKTAIDLRDEYTGSVTDLGPLFRGQRRPEYWLPPVWERNLTQGHQYQYEFPEADLMSHLVDLYFKNVNCLVPLLHRPSFERSIEENLHQDNELFGAVLLLVCAIASRYTDDMRVLLEGSDSWLSCGWKWYKQVEHIRKSIWSPPTLYHLHFYCGCSDPHASWTIIGTGIRVAQEMGAHRRRLSTTPTVEGEQMKRAFWALVCMDCFISAKLGRPCAIQDEDFDLEMPIECDDEYWEHPDPKMAFRQPPGRPSYVSAFVTSLKLMKITGMVLRSIYSISKSKMLLGLAGPKWEQRMVAELDSALNQWVDAIPEHLRWDPNREDELFFNQSGVLYAQYYETQIFIHRSFIPTPKRPSPLTFPSLAICTNAARSCTHIVDTQRRRKGFLLPINLSAVFVSGIVLLSNIWAAKRSGMTIDPNREMAEVHKCMQVLRACESRDILYELACVGELPLPKGPQTQNKRQRNSDTPSPASAVDSPESSYDGETAQARSIAGSKRAMTSFYATTSTSATAQSHQPIRQQLSSLPTYSDELGRLPLHGQLSYSSQGNQVAAVDASSGYWFCYPQGTTNVAAPSQVAHDLSLPAGYPTLSDAEFFDQLSSMGWWNGENGISGNGGDMATVSTAREQHETTEPLPGRSYTMWPASSFSGQGGYGQF</sequence>
<feature type="region of interest" description="Disordered" evidence="2">
    <location>
        <begin position="594"/>
        <end position="631"/>
    </location>
</feature>
<dbReference type="InterPro" id="IPR007219">
    <property type="entry name" value="XnlR_reg_dom"/>
</dbReference>
<comment type="caution">
    <text evidence="4">The sequence shown here is derived from an EMBL/GenBank/DDBJ whole genome shotgun (WGS) entry which is preliminary data.</text>
</comment>
<keyword evidence="1" id="KW-0539">Nucleus</keyword>
<evidence type="ECO:0000256" key="1">
    <source>
        <dbReference type="ARBA" id="ARBA00023242"/>
    </source>
</evidence>
<reference evidence="4 5" key="1">
    <citation type="submission" date="2024-01" db="EMBL/GenBank/DDBJ databases">
        <title>A draft genome for a cacao thread blight-causing isolate of Paramarasmius palmivorus.</title>
        <authorList>
            <person name="Baruah I.K."/>
            <person name="Bukari Y."/>
            <person name="Amoako-Attah I."/>
            <person name="Meinhardt L.W."/>
            <person name="Bailey B.A."/>
            <person name="Cohen S.P."/>
        </authorList>
    </citation>
    <scope>NUCLEOTIDE SEQUENCE [LARGE SCALE GENOMIC DNA]</scope>
    <source>
        <strain evidence="4 5">GH-12</strain>
    </source>
</reference>
<feature type="domain" description="Xylanolytic transcriptional activator regulatory" evidence="3">
    <location>
        <begin position="303"/>
        <end position="375"/>
    </location>
</feature>
<accession>A0AAW0CTK0</accession>